<evidence type="ECO:0000256" key="2">
    <source>
        <dbReference type="ARBA" id="ARBA00022475"/>
    </source>
</evidence>
<protein>
    <submittedName>
        <fullName evidence="8">Unannotated protein</fullName>
    </submittedName>
</protein>
<dbReference type="AlphaFoldDB" id="A0A6J7CHF9"/>
<feature type="transmembrane region" description="Helical" evidence="6">
    <location>
        <begin position="12"/>
        <end position="30"/>
    </location>
</feature>
<dbReference type="EMBL" id="CAFBMF010000017">
    <property type="protein sequence ID" value="CAB4892070.1"/>
    <property type="molecule type" value="Genomic_DNA"/>
</dbReference>
<evidence type="ECO:0000256" key="6">
    <source>
        <dbReference type="SAM" id="Phobius"/>
    </source>
</evidence>
<keyword evidence="5 6" id="KW-0472">Membrane</keyword>
<name>A0A6J7CHF9_9ZZZZ</name>
<evidence type="ECO:0000256" key="5">
    <source>
        <dbReference type="ARBA" id="ARBA00023136"/>
    </source>
</evidence>
<dbReference type="Pfam" id="PF07681">
    <property type="entry name" value="DoxX"/>
    <property type="match status" value="1"/>
</dbReference>
<organism evidence="8">
    <name type="scientific">freshwater metagenome</name>
    <dbReference type="NCBI Taxonomy" id="449393"/>
    <lineage>
        <taxon>unclassified sequences</taxon>
        <taxon>metagenomes</taxon>
        <taxon>ecological metagenomes</taxon>
    </lineage>
</organism>
<evidence type="ECO:0000256" key="1">
    <source>
        <dbReference type="ARBA" id="ARBA00004651"/>
    </source>
</evidence>
<keyword evidence="3 6" id="KW-0812">Transmembrane</keyword>
<feature type="transmembrane region" description="Helical" evidence="6">
    <location>
        <begin position="116"/>
        <end position="135"/>
    </location>
</feature>
<feature type="transmembrane region" description="Helical" evidence="6">
    <location>
        <begin position="86"/>
        <end position="109"/>
    </location>
</feature>
<sequence>MLSLQNQFGLDQINFGLMVLRLVLGLFLAYHGYNKVFGKGGLSGTASWFGSIGMKWPKWQARMAAATEIGAGVLLALGLLTPLAAAGVIGVMVVAIYTSHLKVGFFVFLPNQGWEYCATIALGALAVGTMGPGAWSIDNAINFTISGWGALIFTAVLGVGGAVLQLATSYRPAKTS</sequence>
<keyword evidence="2" id="KW-1003">Cell membrane</keyword>
<reference evidence="8" key="1">
    <citation type="submission" date="2020-05" db="EMBL/GenBank/DDBJ databases">
        <authorList>
            <person name="Chiriac C."/>
            <person name="Salcher M."/>
            <person name="Ghai R."/>
            <person name="Kavagutti S V."/>
        </authorList>
    </citation>
    <scope>NUCLEOTIDE SEQUENCE</scope>
</reference>
<proteinExistence type="predicted"/>
<feature type="transmembrane region" description="Helical" evidence="6">
    <location>
        <begin position="147"/>
        <end position="167"/>
    </location>
</feature>
<evidence type="ECO:0000256" key="4">
    <source>
        <dbReference type="ARBA" id="ARBA00022989"/>
    </source>
</evidence>
<dbReference type="EMBL" id="CAFBLJ010000005">
    <property type="protein sequence ID" value="CAB4856465.1"/>
    <property type="molecule type" value="Genomic_DNA"/>
</dbReference>
<dbReference type="PANTHER" id="PTHR33452:SF1">
    <property type="entry name" value="INNER MEMBRANE PROTEIN YPHA-RELATED"/>
    <property type="match status" value="1"/>
</dbReference>
<evidence type="ECO:0000313" key="9">
    <source>
        <dbReference type="EMBL" id="CAB4892070.1"/>
    </source>
</evidence>
<dbReference type="GO" id="GO:0005886">
    <property type="term" value="C:plasma membrane"/>
    <property type="evidence" value="ECO:0007669"/>
    <property type="project" value="UniProtKB-SubCell"/>
</dbReference>
<dbReference type="InterPro" id="IPR051907">
    <property type="entry name" value="DoxX-like_oxidoreductase"/>
</dbReference>
<gene>
    <name evidence="7" type="ORF">UFOPK2658_00255</name>
    <name evidence="8" type="ORF">UFOPK3304_00187</name>
    <name evidence="9" type="ORF">UFOPK3494_00432</name>
</gene>
<evidence type="ECO:0000313" key="8">
    <source>
        <dbReference type="EMBL" id="CAB4856465.1"/>
    </source>
</evidence>
<evidence type="ECO:0000256" key="3">
    <source>
        <dbReference type="ARBA" id="ARBA00022692"/>
    </source>
</evidence>
<dbReference type="InterPro" id="IPR032808">
    <property type="entry name" value="DoxX"/>
</dbReference>
<dbReference type="PANTHER" id="PTHR33452">
    <property type="entry name" value="OXIDOREDUCTASE CATD-RELATED"/>
    <property type="match status" value="1"/>
</dbReference>
<comment type="subcellular location">
    <subcellularLocation>
        <location evidence="1">Cell membrane</location>
        <topology evidence="1">Multi-pass membrane protein</topology>
    </subcellularLocation>
</comment>
<accession>A0A6J7CHF9</accession>
<dbReference type="EMBL" id="CAEZYH010000005">
    <property type="protein sequence ID" value="CAB4708658.1"/>
    <property type="molecule type" value="Genomic_DNA"/>
</dbReference>
<evidence type="ECO:0000313" key="7">
    <source>
        <dbReference type="EMBL" id="CAB4708658.1"/>
    </source>
</evidence>
<keyword evidence="4 6" id="KW-1133">Transmembrane helix</keyword>